<dbReference type="Proteomes" id="UP001161669">
    <property type="component" value="Segment"/>
</dbReference>
<evidence type="ECO:0000313" key="1">
    <source>
        <dbReference type="EMBL" id="BBI30391.1"/>
    </source>
</evidence>
<reference evidence="2" key="1">
    <citation type="journal article" date="2019" name="J. Virol.">
        <title>Medusavirus, a novel large DNA virus discovered from hot spring water.</title>
        <authorList>
            <person name="Yoshikawa G."/>
            <person name="Blanc-Mathieu R."/>
            <person name="Song C."/>
            <person name="Kayama Y."/>
            <person name="Mochizuki T."/>
            <person name="Murata K."/>
            <person name="Ogata H."/>
            <person name="Takemura M."/>
        </authorList>
    </citation>
    <scope>NUCLEOTIDE SEQUENCE [LARGE SCALE GENOMIC DNA]</scope>
</reference>
<proteinExistence type="predicted"/>
<organism evidence="1 2">
    <name type="scientific">Acanthamoeba castellanii medusavirus J1</name>
    <dbReference type="NCBI Taxonomy" id="3114988"/>
    <lineage>
        <taxon>Viruses</taxon>
        <taxon>Varidnaviria</taxon>
        <taxon>Bamfordvirae</taxon>
        <taxon>Nucleocytoviricota</taxon>
        <taxon>Megaviricetes</taxon>
        <taxon>Mamonoviridae</taxon>
        <taxon>Medusavirus</taxon>
        <taxon>Medusavirus medusae</taxon>
    </lineage>
</organism>
<name>A0A3T1CX40_9VIRU</name>
<keyword evidence="2" id="KW-1185">Reference proteome</keyword>
<dbReference type="KEGG" id="vg:80540743"/>
<sequence>MDRIWVIRAVHFGEEMPKRKRCARVAYATAESAHRAAIAAQRTTLQIDGDVLWWSTVPGYAVKEPTQEQVDAMRGEGETLTLIRNPTYRLYVECLTLE</sequence>
<dbReference type="EMBL" id="AP018495">
    <property type="protein sequence ID" value="BBI30391.1"/>
    <property type="molecule type" value="Genomic_DNA"/>
</dbReference>
<protein>
    <submittedName>
        <fullName evidence="1">Uncharacterized protein</fullName>
    </submittedName>
</protein>
<evidence type="ECO:0000313" key="2">
    <source>
        <dbReference type="Proteomes" id="UP001161669"/>
    </source>
</evidence>
<accession>A0A3T1CX40</accession>